<sequence length="130" mass="14571">MPGRARTGTFGRLPKSEPILPNHNQIGLRKPKYLCGLITNVIIIIIIATISIISIIRVVFGWQHDNNEQVEPSPRHSRFAPSSTLLLLLLLLRLTATSTFICSHHTQRRAEIRRVVYRCPAAASTGRPTQ</sequence>
<dbReference type="AlphaFoldDB" id="A0A182IYS9"/>
<dbReference type="EnsemblMetazoa" id="AATE008103-RA">
    <property type="protein sequence ID" value="AATE008103-PA.1"/>
    <property type="gene ID" value="AATE008103"/>
</dbReference>
<name>A0A182IYS9_ANOAO</name>
<proteinExistence type="predicted"/>
<evidence type="ECO:0000313" key="1">
    <source>
        <dbReference type="EnsemblMetazoa" id="AATE008103-PA.1"/>
    </source>
</evidence>
<protein>
    <submittedName>
        <fullName evidence="1">Uncharacterized protein</fullName>
    </submittedName>
</protein>
<accession>A0A182IYS9</accession>
<dbReference type="VEuPathDB" id="VectorBase:AATE008103"/>
<reference evidence="1" key="1">
    <citation type="submission" date="2022-08" db="UniProtKB">
        <authorList>
            <consortium name="EnsemblMetazoa"/>
        </authorList>
    </citation>
    <scope>IDENTIFICATION</scope>
    <source>
        <strain evidence="1">EBRO</strain>
    </source>
</reference>
<organism evidence="1">
    <name type="scientific">Anopheles atroparvus</name>
    <name type="common">European mosquito</name>
    <dbReference type="NCBI Taxonomy" id="41427"/>
    <lineage>
        <taxon>Eukaryota</taxon>
        <taxon>Metazoa</taxon>
        <taxon>Ecdysozoa</taxon>
        <taxon>Arthropoda</taxon>
        <taxon>Hexapoda</taxon>
        <taxon>Insecta</taxon>
        <taxon>Pterygota</taxon>
        <taxon>Neoptera</taxon>
        <taxon>Endopterygota</taxon>
        <taxon>Diptera</taxon>
        <taxon>Nematocera</taxon>
        <taxon>Culicoidea</taxon>
        <taxon>Culicidae</taxon>
        <taxon>Anophelinae</taxon>
        <taxon>Anopheles</taxon>
    </lineage>
</organism>